<feature type="transmembrane region" description="Helical" evidence="6">
    <location>
        <begin position="30"/>
        <end position="52"/>
    </location>
</feature>
<dbReference type="InterPro" id="IPR038213">
    <property type="entry name" value="IFI6/IFI27-like_sf"/>
</dbReference>
<evidence type="ECO:0000256" key="1">
    <source>
        <dbReference type="ARBA" id="ARBA00004141"/>
    </source>
</evidence>
<comment type="caution">
    <text evidence="7">The sequence shown here is derived from an EMBL/GenBank/DDBJ whole genome shotgun (WGS) entry which is preliminary data.</text>
</comment>
<accession>A0A9P5NRF0</accession>
<dbReference type="Gene3D" id="6.10.110.10">
    <property type="match status" value="1"/>
</dbReference>
<dbReference type="EMBL" id="JADNYJ010000034">
    <property type="protein sequence ID" value="KAF8902793.1"/>
    <property type="molecule type" value="Genomic_DNA"/>
</dbReference>
<proteinExistence type="inferred from homology"/>
<feature type="non-terminal residue" evidence="7">
    <location>
        <position position="88"/>
    </location>
</feature>
<comment type="similarity">
    <text evidence="2">Belongs to the IFI6/IFI27 family.</text>
</comment>
<dbReference type="Proteomes" id="UP000724874">
    <property type="component" value="Unassembled WGS sequence"/>
</dbReference>
<keyword evidence="5 6" id="KW-0472">Membrane</keyword>
<evidence type="ECO:0000313" key="8">
    <source>
        <dbReference type="Proteomes" id="UP000724874"/>
    </source>
</evidence>
<gene>
    <name evidence="7" type="ORF">CPB84DRAFT_1678571</name>
</gene>
<keyword evidence="8" id="KW-1185">Reference proteome</keyword>
<reference evidence="7" key="1">
    <citation type="submission" date="2020-11" db="EMBL/GenBank/DDBJ databases">
        <authorList>
            <consortium name="DOE Joint Genome Institute"/>
            <person name="Ahrendt S."/>
            <person name="Riley R."/>
            <person name="Andreopoulos W."/>
            <person name="LaButti K."/>
            <person name="Pangilinan J."/>
            <person name="Ruiz-duenas F.J."/>
            <person name="Barrasa J.M."/>
            <person name="Sanchez-Garcia M."/>
            <person name="Camarero S."/>
            <person name="Miyauchi S."/>
            <person name="Serrano A."/>
            <person name="Linde D."/>
            <person name="Babiker R."/>
            <person name="Drula E."/>
            <person name="Ayuso-Fernandez I."/>
            <person name="Pacheco R."/>
            <person name="Padilla G."/>
            <person name="Ferreira P."/>
            <person name="Barriuso J."/>
            <person name="Kellner H."/>
            <person name="Castanera R."/>
            <person name="Alfaro M."/>
            <person name="Ramirez L."/>
            <person name="Pisabarro A.G."/>
            <person name="Kuo A."/>
            <person name="Tritt A."/>
            <person name="Lipzen A."/>
            <person name="He G."/>
            <person name="Yan M."/>
            <person name="Ng V."/>
            <person name="Cullen D."/>
            <person name="Martin F."/>
            <person name="Rosso M.-N."/>
            <person name="Henrissat B."/>
            <person name="Hibbett D."/>
            <person name="Martinez A.T."/>
            <person name="Grigoriev I.V."/>
        </authorList>
    </citation>
    <scope>NUCLEOTIDE SEQUENCE</scope>
    <source>
        <strain evidence="7">AH 44721</strain>
    </source>
</reference>
<comment type="subcellular location">
    <subcellularLocation>
        <location evidence="1">Membrane</location>
        <topology evidence="1">Multi-pass membrane protein</topology>
    </subcellularLocation>
</comment>
<evidence type="ECO:0000256" key="6">
    <source>
        <dbReference type="SAM" id="Phobius"/>
    </source>
</evidence>
<name>A0A9P5NRF0_GYMJU</name>
<evidence type="ECO:0000256" key="4">
    <source>
        <dbReference type="ARBA" id="ARBA00022989"/>
    </source>
</evidence>
<dbReference type="InterPro" id="IPR009311">
    <property type="entry name" value="IFI6/IFI27-like"/>
</dbReference>
<dbReference type="AlphaFoldDB" id="A0A9P5NRF0"/>
<organism evidence="7 8">
    <name type="scientific">Gymnopilus junonius</name>
    <name type="common">Spectacular rustgill mushroom</name>
    <name type="synonym">Gymnopilus spectabilis subsp. junonius</name>
    <dbReference type="NCBI Taxonomy" id="109634"/>
    <lineage>
        <taxon>Eukaryota</taxon>
        <taxon>Fungi</taxon>
        <taxon>Dikarya</taxon>
        <taxon>Basidiomycota</taxon>
        <taxon>Agaricomycotina</taxon>
        <taxon>Agaricomycetes</taxon>
        <taxon>Agaricomycetidae</taxon>
        <taxon>Agaricales</taxon>
        <taxon>Agaricineae</taxon>
        <taxon>Hymenogastraceae</taxon>
        <taxon>Gymnopilus</taxon>
    </lineage>
</organism>
<evidence type="ECO:0000256" key="3">
    <source>
        <dbReference type="ARBA" id="ARBA00022692"/>
    </source>
</evidence>
<evidence type="ECO:0000313" key="7">
    <source>
        <dbReference type="EMBL" id="KAF8902793.1"/>
    </source>
</evidence>
<feature type="transmembrane region" description="Helical" evidence="6">
    <location>
        <begin position="58"/>
        <end position="76"/>
    </location>
</feature>
<evidence type="ECO:0000256" key="2">
    <source>
        <dbReference type="ARBA" id="ARBA00007262"/>
    </source>
</evidence>
<keyword evidence="4 6" id="KW-1133">Transmembrane helix</keyword>
<keyword evidence="3 6" id="KW-0812">Transmembrane</keyword>
<dbReference type="Pfam" id="PF06140">
    <property type="entry name" value="Ifi-6-16"/>
    <property type="match status" value="1"/>
</dbReference>
<dbReference type="GO" id="GO:0016020">
    <property type="term" value="C:membrane"/>
    <property type="evidence" value="ECO:0007669"/>
    <property type="project" value="UniProtKB-SubCell"/>
</dbReference>
<dbReference type="OrthoDB" id="3068660at2759"/>
<evidence type="ECO:0000256" key="5">
    <source>
        <dbReference type="ARBA" id="ARBA00023136"/>
    </source>
</evidence>
<protein>
    <submittedName>
        <fullName evidence="7">Uncharacterized protein</fullName>
    </submittedName>
</protein>
<sequence length="88" mass="8982">PSLCVVVVNAVGFTQSGVLAGSMAATLQSALWGASTGGIFSFLQAFGATAVIASPAVLAVRGVCLGVGTVALAYWLRKKYVRSGKDRY</sequence>